<dbReference type="CDD" id="cd03192">
    <property type="entry name" value="GST_C_Sigma_like"/>
    <property type="match status" value="1"/>
</dbReference>
<dbReference type="Gene3D" id="1.20.1050.10">
    <property type="match status" value="1"/>
</dbReference>
<keyword evidence="4" id="KW-0808">Transferase</keyword>
<sequence>MVHYKLYYFNMKGRGELIRLLFAAAGQKYEDFRIEQKDWPEYKAKAPFGQAPFLEITNGKKTLVLSQSVAIGRFLSRKFGFAGKGDEEQAMVDMFGDEISDLMNEFAKFMMEQDEAKKKEIFEKLQNEIIPHYMKFFEAKLANSKTGFFFDSGLTWIDLYLFNLLGLLGEQRNQLFEHFKAIKTLYDKVSEHGKIKTYLENRPETER</sequence>
<accession>A0A3G2JSE8</accession>
<dbReference type="InterPro" id="IPR004045">
    <property type="entry name" value="Glutathione_S-Trfase_N"/>
</dbReference>
<dbReference type="InterPro" id="IPR036282">
    <property type="entry name" value="Glutathione-S-Trfase_C_sf"/>
</dbReference>
<dbReference type="CDD" id="cd03039">
    <property type="entry name" value="GST_N_Sigma_like"/>
    <property type="match status" value="1"/>
</dbReference>
<reference evidence="4" key="2">
    <citation type="submission" date="2018-04" db="EMBL/GenBank/DDBJ databases">
        <authorList>
            <person name="Lee J.-S."/>
        </authorList>
    </citation>
    <scope>NUCLEOTIDE SEQUENCE</scope>
</reference>
<dbReference type="SFLD" id="SFLDS00019">
    <property type="entry name" value="Glutathione_Transferase_(cytos"/>
    <property type="match status" value="1"/>
</dbReference>
<dbReference type="PROSITE" id="PS50405">
    <property type="entry name" value="GST_CTER"/>
    <property type="match status" value="1"/>
</dbReference>
<dbReference type="InterPro" id="IPR010987">
    <property type="entry name" value="Glutathione-S-Trfase_C-like"/>
</dbReference>
<dbReference type="SUPFAM" id="SSF52833">
    <property type="entry name" value="Thioredoxin-like"/>
    <property type="match status" value="1"/>
</dbReference>
<dbReference type="FunFam" id="1.20.1050.10:FF:000030">
    <property type="entry name" value="Glutathione S-transferase S1"/>
    <property type="match status" value="1"/>
</dbReference>
<protein>
    <submittedName>
        <fullName evidence="4">Glutathione S-transferase S3</fullName>
    </submittedName>
</protein>
<dbReference type="SFLD" id="SFLDG01205">
    <property type="entry name" value="AMPS.1"/>
    <property type="match status" value="1"/>
</dbReference>
<dbReference type="GO" id="GO:0004364">
    <property type="term" value="F:glutathione transferase activity"/>
    <property type="evidence" value="ECO:0007669"/>
    <property type="project" value="TreeGrafter"/>
</dbReference>
<comment type="function">
    <text evidence="1">S-crystallins are structural components of squids and octopi eye lens. Contains relatively little if any GST activity.</text>
</comment>
<dbReference type="Pfam" id="PF14497">
    <property type="entry name" value="GST_C_3"/>
    <property type="match status" value="1"/>
</dbReference>
<dbReference type="Pfam" id="PF02798">
    <property type="entry name" value="GST_N"/>
    <property type="match status" value="1"/>
</dbReference>
<dbReference type="FunFam" id="3.40.30.10:FF:000035">
    <property type="entry name" value="hematopoietic prostaglandin D synthase"/>
    <property type="match status" value="1"/>
</dbReference>
<dbReference type="SFLD" id="SFLDG00363">
    <property type="entry name" value="AMPS_(cytGST):_Alpha-__Mu-__Pi"/>
    <property type="match status" value="1"/>
</dbReference>
<dbReference type="EMBL" id="MH189331">
    <property type="protein sequence ID" value="AYN44499.1"/>
    <property type="molecule type" value="mRNA"/>
</dbReference>
<evidence type="ECO:0000256" key="1">
    <source>
        <dbReference type="ARBA" id="ARBA00049616"/>
    </source>
</evidence>
<feature type="domain" description="GST N-terminal" evidence="2">
    <location>
        <begin position="2"/>
        <end position="83"/>
    </location>
</feature>
<dbReference type="PANTHER" id="PTHR11571:SF150">
    <property type="entry name" value="GLUTATHIONE S-TRANSFERASE"/>
    <property type="match status" value="1"/>
</dbReference>
<dbReference type="InterPro" id="IPR036249">
    <property type="entry name" value="Thioredoxin-like_sf"/>
</dbReference>
<dbReference type="SUPFAM" id="SSF47616">
    <property type="entry name" value="GST C-terminal domain-like"/>
    <property type="match status" value="1"/>
</dbReference>
<dbReference type="InterPro" id="IPR050213">
    <property type="entry name" value="GST_superfamily"/>
</dbReference>
<dbReference type="PANTHER" id="PTHR11571">
    <property type="entry name" value="GLUTATHIONE S-TRANSFERASE"/>
    <property type="match status" value="1"/>
</dbReference>
<evidence type="ECO:0000259" key="2">
    <source>
        <dbReference type="PROSITE" id="PS50404"/>
    </source>
</evidence>
<dbReference type="InterPro" id="IPR040079">
    <property type="entry name" value="Glutathione_S-Trfase"/>
</dbReference>
<evidence type="ECO:0000313" key="4">
    <source>
        <dbReference type="EMBL" id="AYN44499.1"/>
    </source>
</evidence>
<dbReference type="PROSITE" id="PS50404">
    <property type="entry name" value="GST_NTER"/>
    <property type="match status" value="1"/>
</dbReference>
<dbReference type="Gene3D" id="3.40.30.10">
    <property type="entry name" value="Glutaredoxin"/>
    <property type="match status" value="1"/>
</dbReference>
<dbReference type="GO" id="GO:0006749">
    <property type="term" value="P:glutathione metabolic process"/>
    <property type="evidence" value="ECO:0007669"/>
    <property type="project" value="TreeGrafter"/>
</dbReference>
<feature type="domain" description="GST C-terminal" evidence="3">
    <location>
        <begin position="85"/>
        <end position="207"/>
    </location>
</feature>
<dbReference type="AlphaFoldDB" id="A0A3G2JSE8"/>
<proteinExistence type="evidence at transcript level"/>
<evidence type="ECO:0000259" key="3">
    <source>
        <dbReference type="PROSITE" id="PS50405"/>
    </source>
</evidence>
<dbReference type="InterPro" id="IPR004046">
    <property type="entry name" value="GST_C"/>
</dbReference>
<organism evidence="4">
    <name type="scientific">Brachionus rotundiformis</name>
    <dbReference type="NCBI Taxonomy" id="96890"/>
    <lineage>
        <taxon>Eukaryota</taxon>
        <taxon>Metazoa</taxon>
        <taxon>Spiralia</taxon>
        <taxon>Gnathifera</taxon>
        <taxon>Rotifera</taxon>
        <taxon>Eurotatoria</taxon>
        <taxon>Monogononta</taxon>
        <taxon>Pseudotrocha</taxon>
        <taxon>Ploima</taxon>
        <taxon>Brachionidae</taxon>
        <taxon>Brachionus</taxon>
    </lineage>
</organism>
<reference evidence="4" key="1">
    <citation type="journal article" date="2018" name="Comp. Biochem. Physiol. Part D Genomics Proteomics">
        <title>Genome-wide identification of the entire 90 glutathione S-transferase (GST) subfamily genes in four rotifer Brachionus species and transcriptional modulation in response to endocrine disrupting chemicals.</title>
        <authorList>
            <person name="Park J.C."/>
            <person name="Kim D.H."/>
            <person name="Lee M.C."/>
            <person name="Han J."/>
            <person name="Kim H.J."/>
            <person name="Hagiwara A."/>
            <person name="Hwang U.K."/>
            <person name="Park H.G."/>
            <person name="Lee J.S."/>
        </authorList>
    </citation>
    <scope>NUCLEOTIDE SEQUENCE</scope>
</reference>
<name>A0A3G2JSE8_9BILA</name>